<dbReference type="Gene3D" id="1.10.8.270">
    <property type="entry name" value="putative rabgap domain of human tbc1 domain family member 14 like domains"/>
    <property type="match status" value="1"/>
</dbReference>
<dbReference type="Pfam" id="PF00566">
    <property type="entry name" value="RabGAP-TBC"/>
    <property type="match status" value="1"/>
</dbReference>
<evidence type="ECO:0000313" key="3">
    <source>
        <dbReference type="Proteomes" id="UP000504609"/>
    </source>
</evidence>
<dbReference type="FunFam" id="1.10.8.270:FF:000025">
    <property type="entry name" value="TBC1 domain family member 15-like"/>
    <property type="match status" value="1"/>
</dbReference>
<evidence type="ECO:0000313" key="4">
    <source>
        <dbReference type="RefSeq" id="XP_022942457.1"/>
    </source>
</evidence>
<dbReference type="PANTHER" id="PTHR22957">
    <property type="entry name" value="TBC1 DOMAIN FAMILY MEMBER GTPASE-ACTIVATING PROTEIN"/>
    <property type="match status" value="1"/>
</dbReference>
<sequence>MWRDAGAPADSFYEVRPECTDVPKTRFKIRAGKTLSVRKWQAAFNPEGQLDIAKTLNRIHRGGIHPSIRGEVWEFLLGCYDPMSTIEEREEIRQRRRIQYATWKEDCRQMFPVIGSGRYITAPVITEDGQPIQDPLVLLEANPESGPLVPQDTGTADAESDGSQPNSCSNMEPVTDQKIIQWMLTLHQIGLDVVRTDRTLVFYEKQENLSKLWDILAVYAWIDKDIGYCQGMSDLCSPMIMLLEDEGDSFWCFERLMRRLRGNFRCTDSSVGVETQLNNLAAITQVIDPKLHQHLETLGGGDYLFAFRMLMVLFRREFSFCDSLYLWEMMWALEYDPDLFALYEEPEICNEKGEGSKGKEKSMRQCGKYERENLKAKNAQAPLPISVFLVASVLKDKSTKLLTEARGLDDVVKILNDMTGNLDAKKACTGAMKLHKKYLKKAKKP</sequence>
<name>A0A6J1FQA4_CUCMO</name>
<proteinExistence type="predicted"/>
<reference evidence="4" key="1">
    <citation type="submission" date="2025-08" db="UniProtKB">
        <authorList>
            <consortium name="RefSeq"/>
        </authorList>
    </citation>
    <scope>IDENTIFICATION</scope>
    <source>
        <tissue evidence="4">Young leaves</tissue>
    </source>
</reference>
<accession>A0A6J1FQA4</accession>
<evidence type="ECO:0000256" key="1">
    <source>
        <dbReference type="SAM" id="MobiDB-lite"/>
    </source>
</evidence>
<feature type="domain" description="Rab-GAP TBC" evidence="2">
    <location>
        <begin position="63"/>
        <end position="334"/>
    </location>
</feature>
<dbReference type="InterPro" id="IPR035969">
    <property type="entry name" value="Rab-GAP_TBC_sf"/>
</dbReference>
<dbReference type="GO" id="GO:0005096">
    <property type="term" value="F:GTPase activator activity"/>
    <property type="evidence" value="ECO:0007669"/>
    <property type="project" value="TreeGrafter"/>
</dbReference>
<dbReference type="PROSITE" id="PS50086">
    <property type="entry name" value="TBC_RABGAP"/>
    <property type="match status" value="1"/>
</dbReference>
<feature type="compositionally biased region" description="Polar residues" evidence="1">
    <location>
        <begin position="161"/>
        <end position="170"/>
    </location>
</feature>
<dbReference type="InterPro" id="IPR000195">
    <property type="entry name" value="Rab-GAP-TBC_dom"/>
</dbReference>
<protein>
    <submittedName>
        <fullName evidence="4">GTPase-activating protein gyp7-like</fullName>
    </submittedName>
</protein>
<dbReference type="Gene3D" id="1.10.472.80">
    <property type="entry name" value="Ypt/Rab-GAP domain of gyp1p, domain 3"/>
    <property type="match status" value="1"/>
</dbReference>
<dbReference type="SMART" id="SM00164">
    <property type="entry name" value="TBC"/>
    <property type="match status" value="1"/>
</dbReference>
<feature type="region of interest" description="Disordered" evidence="1">
    <location>
        <begin position="143"/>
        <end position="170"/>
    </location>
</feature>
<dbReference type="RefSeq" id="XP_022942457.1">
    <property type="nucleotide sequence ID" value="XM_023086689.1"/>
</dbReference>
<keyword evidence="3" id="KW-1185">Reference proteome</keyword>
<dbReference type="GeneID" id="111447490"/>
<organism evidence="3 4">
    <name type="scientific">Cucurbita moschata</name>
    <name type="common">Winter crookneck squash</name>
    <name type="synonym">Cucurbita pepo var. moschata</name>
    <dbReference type="NCBI Taxonomy" id="3662"/>
    <lineage>
        <taxon>Eukaryota</taxon>
        <taxon>Viridiplantae</taxon>
        <taxon>Streptophyta</taxon>
        <taxon>Embryophyta</taxon>
        <taxon>Tracheophyta</taxon>
        <taxon>Spermatophyta</taxon>
        <taxon>Magnoliopsida</taxon>
        <taxon>eudicotyledons</taxon>
        <taxon>Gunneridae</taxon>
        <taxon>Pentapetalae</taxon>
        <taxon>rosids</taxon>
        <taxon>fabids</taxon>
        <taxon>Cucurbitales</taxon>
        <taxon>Cucurbitaceae</taxon>
        <taxon>Cucurbiteae</taxon>
        <taxon>Cucurbita</taxon>
    </lineage>
</organism>
<evidence type="ECO:0000259" key="2">
    <source>
        <dbReference type="PROSITE" id="PS50086"/>
    </source>
</evidence>
<gene>
    <name evidence="4" type="primary">LOC111447490</name>
</gene>
<dbReference type="KEGG" id="cmos:111447490"/>
<dbReference type="SUPFAM" id="SSF47923">
    <property type="entry name" value="Ypt/Rab-GAP domain of gyp1p"/>
    <property type="match status" value="2"/>
</dbReference>
<dbReference type="Proteomes" id="UP000504609">
    <property type="component" value="Unplaced"/>
</dbReference>
<dbReference type="PANTHER" id="PTHR22957:SF597">
    <property type="entry name" value="RAB-GAP TBC DOMAIN-CONTAINING PROTEIN"/>
    <property type="match status" value="1"/>
</dbReference>
<dbReference type="AlphaFoldDB" id="A0A6J1FQA4"/>